<dbReference type="Proteomes" id="UP000199516">
    <property type="component" value="Unassembled WGS sequence"/>
</dbReference>
<evidence type="ECO:0000256" key="1">
    <source>
        <dbReference type="ARBA" id="ARBA00004141"/>
    </source>
</evidence>
<dbReference type="InterPro" id="IPR035906">
    <property type="entry name" value="MetI-like_sf"/>
</dbReference>
<feature type="transmembrane region" description="Helical" evidence="6">
    <location>
        <begin position="153"/>
        <end position="172"/>
    </location>
</feature>
<dbReference type="EMBL" id="FONT01000005">
    <property type="protein sequence ID" value="SFE89233.1"/>
    <property type="molecule type" value="Genomic_DNA"/>
</dbReference>
<evidence type="ECO:0000313" key="9">
    <source>
        <dbReference type="Proteomes" id="UP000199516"/>
    </source>
</evidence>
<sequence>MKWFNPETIKPWLLLLPSVIVIGFLVGYGVWEAIAESFREWETGKWTVQYYEELLMKEAFWDSLFLSMYIAISSTLASLLIGLFLTRVLQRYFMNYRWKSLVWLPMLFPHFVAAYLIILFLSESGILSSLFYHFGWVNEIADFPFSIQSQHSAGIIFTYIWKEVPFVILMLLPIYQQFSPEEEATVRTLGGNSWDVFKTTEWPSLFPVLIETGIILFAFTLAAFEVPSVLGITYPKMLPVLSYQWFFENDWSNRPLAMAVMIITTLIILFIAFLSFWVTQRRRMHIARGR</sequence>
<proteinExistence type="inferred from homology"/>
<comment type="similarity">
    <text evidence="6">Belongs to the binding-protein-dependent transport system permease family.</text>
</comment>
<evidence type="ECO:0000256" key="4">
    <source>
        <dbReference type="ARBA" id="ARBA00022989"/>
    </source>
</evidence>
<evidence type="ECO:0000256" key="6">
    <source>
        <dbReference type="RuleBase" id="RU363032"/>
    </source>
</evidence>
<feature type="transmembrane region" description="Helical" evidence="6">
    <location>
        <begin position="12"/>
        <end position="31"/>
    </location>
</feature>
<name>A0A1I2E967_9BACI</name>
<comment type="subcellular location">
    <subcellularLocation>
        <location evidence="6">Cell membrane</location>
        <topology evidence="6">Multi-pass membrane protein</topology>
    </subcellularLocation>
    <subcellularLocation>
        <location evidence="1">Membrane</location>
        <topology evidence="1">Multi-pass membrane protein</topology>
    </subcellularLocation>
</comment>
<keyword evidence="2 6" id="KW-0813">Transport</keyword>
<dbReference type="RefSeq" id="WP_091662237.1">
    <property type="nucleotide sequence ID" value="NZ_FONT01000005.1"/>
</dbReference>
<dbReference type="InterPro" id="IPR000515">
    <property type="entry name" value="MetI-like"/>
</dbReference>
<keyword evidence="5 6" id="KW-0472">Membrane</keyword>
<evidence type="ECO:0000256" key="2">
    <source>
        <dbReference type="ARBA" id="ARBA00022448"/>
    </source>
</evidence>
<dbReference type="PANTHER" id="PTHR43759">
    <property type="entry name" value="TREHALOSE TRANSPORT SYSTEM PERMEASE PROTEIN SUGA"/>
    <property type="match status" value="1"/>
</dbReference>
<accession>A0A1I2E967</accession>
<feature type="transmembrane region" description="Helical" evidence="6">
    <location>
        <begin position="101"/>
        <end position="121"/>
    </location>
</feature>
<gene>
    <name evidence="8" type="ORF">SAMN05192532_105187</name>
</gene>
<dbReference type="Gene3D" id="1.10.3720.10">
    <property type="entry name" value="MetI-like"/>
    <property type="match status" value="1"/>
</dbReference>
<dbReference type="GO" id="GO:0005886">
    <property type="term" value="C:plasma membrane"/>
    <property type="evidence" value="ECO:0007669"/>
    <property type="project" value="UniProtKB-SubCell"/>
</dbReference>
<feature type="transmembrane region" description="Helical" evidence="6">
    <location>
        <begin position="255"/>
        <end position="278"/>
    </location>
</feature>
<dbReference type="CDD" id="cd06261">
    <property type="entry name" value="TM_PBP2"/>
    <property type="match status" value="1"/>
</dbReference>
<reference evidence="8 9" key="1">
    <citation type="submission" date="2016-10" db="EMBL/GenBank/DDBJ databases">
        <authorList>
            <person name="de Groot N.N."/>
        </authorList>
    </citation>
    <scope>NUCLEOTIDE SEQUENCE [LARGE SCALE GENOMIC DNA]</scope>
    <source>
        <strain evidence="8 9">DSM 23995</strain>
    </source>
</reference>
<evidence type="ECO:0000259" key="7">
    <source>
        <dbReference type="PROSITE" id="PS50928"/>
    </source>
</evidence>
<dbReference type="GO" id="GO:0055085">
    <property type="term" value="P:transmembrane transport"/>
    <property type="evidence" value="ECO:0007669"/>
    <property type="project" value="InterPro"/>
</dbReference>
<evidence type="ECO:0000256" key="3">
    <source>
        <dbReference type="ARBA" id="ARBA00022692"/>
    </source>
</evidence>
<dbReference type="InterPro" id="IPR052730">
    <property type="entry name" value="Sugar_ABC_transporter"/>
</dbReference>
<keyword evidence="4 6" id="KW-1133">Transmembrane helix</keyword>
<dbReference type="OrthoDB" id="9785836at2"/>
<dbReference type="AlphaFoldDB" id="A0A1I2E967"/>
<keyword evidence="9" id="KW-1185">Reference proteome</keyword>
<keyword evidence="3 6" id="KW-0812">Transmembrane</keyword>
<dbReference type="PROSITE" id="PS50928">
    <property type="entry name" value="ABC_TM1"/>
    <property type="match status" value="1"/>
</dbReference>
<feature type="domain" description="ABC transmembrane type-1" evidence="7">
    <location>
        <begin position="64"/>
        <end position="275"/>
    </location>
</feature>
<dbReference type="STRING" id="930128.SAMN05192532_105187"/>
<dbReference type="Pfam" id="PF00528">
    <property type="entry name" value="BPD_transp_1"/>
    <property type="match status" value="1"/>
</dbReference>
<evidence type="ECO:0000313" key="8">
    <source>
        <dbReference type="EMBL" id="SFE89233.1"/>
    </source>
</evidence>
<feature type="transmembrane region" description="Helical" evidence="6">
    <location>
        <begin position="64"/>
        <end position="89"/>
    </location>
</feature>
<evidence type="ECO:0000256" key="5">
    <source>
        <dbReference type="ARBA" id="ARBA00023136"/>
    </source>
</evidence>
<protein>
    <submittedName>
        <fullName evidence="8">Putative spermidine/putrescine transport system permease protein</fullName>
    </submittedName>
</protein>
<dbReference type="SUPFAM" id="SSF161098">
    <property type="entry name" value="MetI-like"/>
    <property type="match status" value="1"/>
</dbReference>
<dbReference type="PANTHER" id="PTHR43759:SF1">
    <property type="entry name" value="GLUCOSE IMPORT SYSTEM PERMEASE PROTEIN GLCT"/>
    <property type="match status" value="1"/>
</dbReference>
<organism evidence="8 9">
    <name type="scientific">Alteribacillus iranensis</name>
    <dbReference type="NCBI Taxonomy" id="930128"/>
    <lineage>
        <taxon>Bacteria</taxon>
        <taxon>Bacillati</taxon>
        <taxon>Bacillota</taxon>
        <taxon>Bacilli</taxon>
        <taxon>Bacillales</taxon>
        <taxon>Bacillaceae</taxon>
        <taxon>Alteribacillus</taxon>
    </lineage>
</organism>